<keyword evidence="3" id="KW-0274">FAD</keyword>
<dbReference type="Pfam" id="PF00732">
    <property type="entry name" value="GMC_oxred_N"/>
    <property type="match status" value="1"/>
</dbReference>
<dbReference type="EMBL" id="JBHZOL010000087">
    <property type="protein sequence ID" value="MFE4107537.1"/>
    <property type="molecule type" value="Genomic_DNA"/>
</dbReference>
<dbReference type="Gene3D" id="3.50.50.60">
    <property type="entry name" value="FAD/NAD(P)-binding domain"/>
    <property type="match status" value="2"/>
</dbReference>
<gene>
    <name evidence="7" type="ORF">ACFVKH_14690</name>
</gene>
<evidence type="ECO:0000313" key="8">
    <source>
        <dbReference type="Proteomes" id="UP001600165"/>
    </source>
</evidence>
<evidence type="ECO:0000313" key="7">
    <source>
        <dbReference type="EMBL" id="MFE4107537.1"/>
    </source>
</evidence>
<dbReference type="Proteomes" id="UP001600165">
    <property type="component" value="Unassembled WGS sequence"/>
</dbReference>
<comment type="similarity">
    <text evidence="1">Belongs to the GMC oxidoreductase family.</text>
</comment>
<name>A0ABW6IH46_9CYAN</name>
<proteinExistence type="inferred from homology"/>
<keyword evidence="4" id="KW-0560">Oxidoreductase</keyword>
<accession>A0ABW6IH46</accession>
<keyword evidence="2" id="KW-0285">Flavoprotein</keyword>
<feature type="domain" description="Glucose-methanol-choline oxidoreductase C-terminal" evidence="6">
    <location>
        <begin position="431"/>
        <end position="494"/>
    </location>
</feature>
<evidence type="ECO:0000259" key="5">
    <source>
        <dbReference type="Pfam" id="PF00732"/>
    </source>
</evidence>
<dbReference type="PIRSF" id="PIRSF000137">
    <property type="entry name" value="Alcohol_oxidase"/>
    <property type="match status" value="1"/>
</dbReference>
<reference evidence="7 8" key="1">
    <citation type="submission" date="2024-10" db="EMBL/GenBank/DDBJ databases">
        <authorList>
            <person name="Ratan Roy A."/>
            <person name="Morales Sandoval P.H."/>
            <person name="De Los Santos Villalobos S."/>
            <person name="Chakraborty S."/>
            <person name="Mukherjee J."/>
        </authorList>
    </citation>
    <scope>NUCLEOTIDE SEQUENCE [LARGE SCALE GENOMIC DNA]</scope>
    <source>
        <strain evidence="7 8">S1</strain>
    </source>
</reference>
<evidence type="ECO:0000256" key="3">
    <source>
        <dbReference type="ARBA" id="ARBA00022827"/>
    </source>
</evidence>
<organism evidence="7 8">
    <name type="scientific">Almyronema epifaneia S1</name>
    <dbReference type="NCBI Taxonomy" id="2991925"/>
    <lineage>
        <taxon>Bacteria</taxon>
        <taxon>Bacillati</taxon>
        <taxon>Cyanobacteriota</taxon>
        <taxon>Cyanophyceae</taxon>
        <taxon>Nodosilineales</taxon>
        <taxon>Nodosilineaceae</taxon>
        <taxon>Almyronema</taxon>
        <taxon>Almyronema epifaneia</taxon>
    </lineage>
</organism>
<protein>
    <submittedName>
        <fullName evidence="7">GMC oxidoreductase</fullName>
    </submittedName>
</protein>
<dbReference type="InterPro" id="IPR007867">
    <property type="entry name" value="GMC_OxRtase_C"/>
</dbReference>
<sequence>MHNHYDILIIGAGAGGGTLAYALAPTGKRILLLERGGYLPREKSNWDPDAVFLEQRYRTDEQWYQPDGTPFSPEVHYFVGGNTKVYGAALQRMRQEDFGALQHYDGISPAWPLSYADFEPYYTQAESLFKIHGQRGEDPTEPPMSADYPYGPLAHEPRIQQIADQLSDRGLHPVHLTLALNRDEAHPEKRPCIRCDTCDPYPCLVDAKCDAQIACVDPARQYENVQLLTHALVTRLDTDASGKRIEQVEVQLNGQLQTFSAEIVVVSCGAINSAKLLLQSGNDKHPNGLANSSGLVGRNLMFHNHSALIAVADEPNPTVFQKTLGIHDYYFKGPTQDYPLGQIQLTGKAKWQRLQHMAPVEMPEATLRYLSAHSVDWWVTTEDLPRLENQVTVDRQGKITVHHQPNNTQPHADLIHLLEDHLRDLGFFLFWRKTMKSAVVWHQIGTCVLGEDPSNSVLDLNCRAHDLDNLYVVDASFFPSMGAMNPTLTLVANALRVADHFKSQLKG</sequence>
<dbReference type="Pfam" id="PF05199">
    <property type="entry name" value="GMC_oxred_C"/>
    <property type="match status" value="1"/>
</dbReference>
<dbReference type="SUPFAM" id="SSF51905">
    <property type="entry name" value="FAD/NAD(P)-binding domain"/>
    <property type="match status" value="1"/>
</dbReference>
<evidence type="ECO:0000256" key="2">
    <source>
        <dbReference type="ARBA" id="ARBA00022630"/>
    </source>
</evidence>
<evidence type="ECO:0000256" key="4">
    <source>
        <dbReference type="ARBA" id="ARBA00023002"/>
    </source>
</evidence>
<comment type="caution">
    <text evidence="7">The sequence shown here is derived from an EMBL/GenBank/DDBJ whole genome shotgun (WGS) entry which is preliminary data.</text>
</comment>
<dbReference type="InterPro" id="IPR012132">
    <property type="entry name" value="GMC_OxRdtase"/>
</dbReference>
<evidence type="ECO:0000256" key="1">
    <source>
        <dbReference type="ARBA" id="ARBA00010790"/>
    </source>
</evidence>
<feature type="domain" description="Glucose-methanol-choline oxidoreductase N-terminal" evidence="5">
    <location>
        <begin position="187"/>
        <end position="303"/>
    </location>
</feature>
<dbReference type="RefSeq" id="WP_377966341.1">
    <property type="nucleotide sequence ID" value="NZ_JBHZOL010000087.1"/>
</dbReference>
<dbReference type="PANTHER" id="PTHR46056">
    <property type="entry name" value="LONG-CHAIN-ALCOHOL OXIDASE"/>
    <property type="match status" value="1"/>
</dbReference>
<keyword evidence="8" id="KW-1185">Reference proteome</keyword>
<evidence type="ECO:0000259" key="6">
    <source>
        <dbReference type="Pfam" id="PF05199"/>
    </source>
</evidence>
<dbReference type="PANTHER" id="PTHR46056:SF12">
    <property type="entry name" value="LONG-CHAIN-ALCOHOL OXIDASE"/>
    <property type="match status" value="1"/>
</dbReference>
<dbReference type="InterPro" id="IPR036188">
    <property type="entry name" value="FAD/NAD-bd_sf"/>
</dbReference>
<dbReference type="InterPro" id="IPR000172">
    <property type="entry name" value="GMC_OxRdtase_N"/>
</dbReference>